<dbReference type="PANTHER" id="PTHR46579:SF2">
    <property type="entry name" value="C2H2-TYPE DOMAIN-CONTAINING PROTEIN"/>
    <property type="match status" value="1"/>
</dbReference>
<gene>
    <name evidence="1" type="ORF">PHYBLDRAFT_151273</name>
</gene>
<sequence>MPGPKEAKTSEINHYLYPLVMEHNQLYGGVVMPTIQCSSGALVRAALLLVACNIPAAHKTCGFISHSSTCACNKCNQQFPRLPDSNAVDYSGFVFSEWVSRTDAENRCDAKLWRMASSDAQRKRLERENGVRWSELHDLVYFNLMECTVINPMHNLYLGTAKRIIEKWRSSGLITDAHLAKMQLDADKLVLPEDYMPLETKIGRGFPFMKADK</sequence>
<evidence type="ECO:0000313" key="2">
    <source>
        <dbReference type="Proteomes" id="UP000077315"/>
    </source>
</evidence>
<dbReference type="EMBL" id="KV440998">
    <property type="protein sequence ID" value="OAD67746.1"/>
    <property type="molecule type" value="Genomic_DNA"/>
</dbReference>
<dbReference type="RefSeq" id="XP_018285786.1">
    <property type="nucleotide sequence ID" value="XM_018432645.1"/>
</dbReference>
<reference evidence="2" key="1">
    <citation type="submission" date="2015-06" db="EMBL/GenBank/DDBJ databases">
        <title>Expansion of signal transduction pathways in fungi by whole-genome duplication.</title>
        <authorList>
            <consortium name="DOE Joint Genome Institute"/>
            <person name="Corrochano L.M."/>
            <person name="Kuo A."/>
            <person name="Marcet-Houben M."/>
            <person name="Polaino S."/>
            <person name="Salamov A."/>
            <person name="Villalobos J.M."/>
            <person name="Alvarez M.I."/>
            <person name="Avalos J."/>
            <person name="Benito E.P."/>
            <person name="Benoit I."/>
            <person name="Burger G."/>
            <person name="Camino L.P."/>
            <person name="Canovas D."/>
            <person name="Cerda-Olmedo E."/>
            <person name="Cheng J.-F."/>
            <person name="Dominguez A."/>
            <person name="Elias M."/>
            <person name="Eslava A.P."/>
            <person name="Glaser F."/>
            <person name="Grimwood J."/>
            <person name="Gutierrez G."/>
            <person name="Heitman J."/>
            <person name="Henrissat B."/>
            <person name="Iturriaga E.A."/>
            <person name="Lang B.F."/>
            <person name="Lavin J.L."/>
            <person name="Lee S."/>
            <person name="Li W."/>
            <person name="Lindquist E."/>
            <person name="Lopez-Garcia S."/>
            <person name="Luque E.M."/>
            <person name="Marcos A.T."/>
            <person name="Martin J."/>
            <person name="McCluskey K."/>
            <person name="Medina H.R."/>
            <person name="Miralles-Duran A."/>
            <person name="Miyazaki A."/>
            <person name="Munoz-Torres E."/>
            <person name="Oguiza J.A."/>
            <person name="Ohm R."/>
            <person name="Olmedo M."/>
            <person name="Orejas M."/>
            <person name="Ortiz-Castellanos L."/>
            <person name="Pisabarro A.G."/>
            <person name="Rodriguez-Romero J."/>
            <person name="Ruiz-Herrera J."/>
            <person name="Ruiz-Vazquez R."/>
            <person name="Sanz C."/>
            <person name="Schackwitz W."/>
            <person name="Schmutz J."/>
            <person name="Shahriari M."/>
            <person name="Shelest E."/>
            <person name="Silva-Franco F."/>
            <person name="Soanes D."/>
            <person name="Syed K."/>
            <person name="Tagua V.G."/>
            <person name="Talbot N.J."/>
            <person name="Thon M."/>
            <person name="De vries R.P."/>
            <person name="Wiebenga A."/>
            <person name="Yadav J.S."/>
            <person name="Braun E.L."/>
            <person name="Baker S."/>
            <person name="Garre V."/>
            <person name="Horwitz B."/>
            <person name="Torres-Martinez S."/>
            <person name="Idnurm A."/>
            <person name="Herrera-Estrella A."/>
            <person name="Gabaldon T."/>
            <person name="Grigoriev I.V."/>
        </authorList>
    </citation>
    <scope>NUCLEOTIDE SEQUENCE [LARGE SCALE GENOMIC DNA]</scope>
    <source>
        <strain evidence="2">NRRL 1555(-)</strain>
    </source>
</reference>
<keyword evidence="2" id="KW-1185">Reference proteome</keyword>
<dbReference type="Proteomes" id="UP000077315">
    <property type="component" value="Unassembled WGS sequence"/>
</dbReference>
<dbReference type="OrthoDB" id="2439011at2759"/>
<dbReference type="STRING" id="763407.A0A167KCD0"/>
<name>A0A167KCD0_PHYB8</name>
<dbReference type="AlphaFoldDB" id="A0A167KCD0"/>
<protein>
    <submittedName>
        <fullName evidence="1">Uncharacterized protein</fullName>
    </submittedName>
</protein>
<evidence type="ECO:0000313" key="1">
    <source>
        <dbReference type="EMBL" id="OAD67746.1"/>
    </source>
</evidence>
<proteinExistence type="predicted"/>
<dbReference type="GeneID" id="28993551"/>
<dbReference type="VEuPathDB" id="FungiDB:PHYBLDRAFT_151273"/>
<organism evidence="1 2">
    <name type="scientific">Phycomyces blakesleeanus (strain ATCC 8743b / DSM 1359 / FGSC 10004 / NBRC 33097 / NRRL 1555)</name>
    <dbReference type="NCBI Taxonomy" id="763407"/>
    <lineage>
        <taxon>Eukaryota</taxon>
        <taxon>Fungi</taxon>
        <taxon>Fungi incertae sedis</taxon>
        <taxon>Mucoromycota</taxon>
        <taxon>Mucoromycotina</taxon>
        <taxon>Mucoromycetes</taxon>
        <taxon>Mucorales</taxon>
        <taxon>Phycomycetaceae</taxon>
        <taxon>Phycomyces</taxon>
    </lineage>
</organism>
<dbReference type="PANTHER" id="PTHR46579">
    <property type="entry name" value="F5/8 TYPE C DOMAIN-CONTAINING PROTEIN-RELATED"/>
    <property type="match status" value="1"/>
</dbReference>
<accession>A0A167KCD0</accession>
<dbReference type="InParanoid" id="A0A167KCD0"/>